<dbReference type="Gene3D" id="4.10.830.10">
    <property type="entry name" value="30s Ribosomal Protein S14, Chain N"/>
    <property type="match status" value="1"/>
</dbReference>
<dbReference type="PANTHER" id="PTHR19836">
    <property type="entry name" value="30S RIBOSOMAL PROTEIN S14"/>
    <property type="match status" value="1"/>
</dbReference>
<dbReference type="EMBL" id="JAAEAA010000010">
    <property type="protein sequence ID" value="NDK56160.1"/>
    <property type="molecule type" value="Genomic_DNA"/>
</dbReference>
<dbReference type="GO" id="GO:0003735">
    <property type="term" value="F:structural constituent of ribosome"/>
    <property type="evidence" value="ECO:0007669"/>
    <property type="project" value="InterPro"/>
</dbReference>
<evidence type="ECO:0000256" key="4">
    <source>
        <dbReference type="ARBA" id="ARBA00023274"/>
    </source>
</evidence>
<keyword evidence="9" id="KW-1185">Reference proteome</keyword>
<gene>
    <name evidence="7 8" type="primary">rpsN</name>
    <name evidence="8" type="ORF">GWO68_09555</name>
</gene>
<sequence length="89" mass="10041">MAKEAIKARELKRQKTVAKYAAKRAELKAKGDYEGLDKLPKNASPIRLHNRCKLSGRPRGYMRKFGISRVLFRDLALAGKIPGVTKSSW</sequence>
<dbReference type="InterPro" id="IPR023036">
    <property type="entry name" value="Ribosomal_uS14_bac/plastid"/>
</dbReference>
<comment type="subunit">
    <text evidence="6 7">Part of the 30S ribosomal subunit. Contacts proteins S3 and S10.</text>
</comment>
<dbReference type="GO" id="GO:0015935">
    <property type="term" value="C:small ribosomal subunit"/>
    <property type="evidence" value="ECO:0007669"/>
    <property type="project" value="TreeGrafter"/>
</dbReference>
<evidence type="ECO:0000256" key="6">
    <source>
        <dbReference type="ARBA" id="ARBA00047110"/>
    </source>
</evidence>
<dbReference type="InterPro" id="IPR001209">
    <property type="entry name" value="Ribosomal_uS14"/>
</dbReference>
<keyword evidence="4 7" id="KW-0687">Ribonucleoprotein</keyword>
<evidence type="ECO:0000256" key="2">
    <source>
        <dbReference type="ARBA" id="ARBA00009083"/>
    </source>
</evidence>
<dbReference type="InterPro" id="IPR018271">
    <property type="entry name" value="Ribosomal_uS14_CS"/>
</dbReference>
<accession>A0A6B2H842</accession>
<dbReference type="Proteomes" id="UP000478546">
    <property type="component" value="Unassembled WGS sequence"/>
</dbReference>
<comment type="similarity">
    <text evidence="2 7">Belongs to the universal ribosomal protein uS14 family.</text>
</comment>
<dbReference type="HAMAP" id="MF_00537">
    <property type="entry name" value="Ribosomal_uS14_1"/>
    <property type="match status" value="1"/>
</dbReference>
<comment type="caution">
    <text evidence="8">The sequence shown here is derived from an EMBL/GenBank/DDBJ whole genome shotgun (WGS) entry which is preliminary data.</text>
</comment>
<dbReference type="PANTHER" id="PTHR19836:SF19">
    <property type="entry name" value="SMALL RIBOSOMAL SUBUNIT PROTEIN US14M"/>
    <property type="match status" value="1"/>
</dbReference>
<dbReference type="PROSITE" id="PS00527">
    <property type="entry name" value="RIBOSOMAL_S14"/>
    <property type="match status" value="1"/>
</dbReference>
<dbReference type="GO" id="GO:0019843">
    <property type="term" value="F:rRNA binding"/>
    <property type="evidence" value="ECO:0007669"/>
    <property type="project" value="UniProtKB-UniRule"/>
</dbReference>
<dbReference type="InterPro" id="IPR043140">
    <property type="entry name" value="Ribosomal_uS14_sf"/>
</dbReference>
<dbReference type="AlphaFoldDB" id="A0A6B2H842"/>
<evidence type="ECO:0000256" key="3">
    <source>
        <dbReference type="ARBA" id="ARBA00022980"/>
    </source>
</evidence>
<dbReference type="GO" id="GO:0005737">
    <property type="term" value="C:cytoplasm"/>
    <property type="evidence" value="ECO:0007669"/>
    <property type="project" value="UniProtKB-ARBA"/>
</dbReference>
<evidence type="ECO:0000256" key="7">
    <source>
        <dbReference type="HAMAP-Rule" id="MF_00537"/>
    </source>
</evidence>
<dbReference type="Pfam" id="PF00253">
    <property type="entry name" value="Ribosomal_S14"/>
    <property type="match status" value="1"/>
</dbReference>
<keyword evidence="7" id="KW-0694">RNA-binding</keyword>
<organism evidence="8 9">
    <name type="scientific">Pontibacter fetidus</name>
    <dbReference type="NCBI Taxonomy" id="2700082"/>
    <lineage>
        <taxon>Bacteria</taxon>
        <taxon>Pseudomonadati</taxon>
        <taxon>Bacteroidota</taxon>
        <taxon>Cytophagia</taxon>
        <taxon>Cytophagales</taxon>
        <taxon>Hymenobacteraceae</taxon>
        <taxon>Pontibacter</taxon>
    </lineage>
</organism>
<reference evidence="8 9" key="1">
    <citation type="submission" date="2020-01" db="EMBL/GenBank/DDBJ databases">
        <authorList>
            <person name="Kim M.K."/>
        </authorList>
    </citation>
    <scope>NUCLEOTIDE SEQUENCE [LARGE SCALE GENOMIC DNA]</scope>
    <source>
        <strain evidence="8 9">BT213</strain>
    </source>
</reference>
<dbReference type="NCBIfam" id="NF006477">
    <property type="entry name" value="PRK08881.1"/>
    <property type="match status" value="1"/>
</dbReference>
<keyword evidence="3 7" id="KW-0689">Ribosomal protein</keyword>
<comment type="function">
    <text evidence="1 7">Binds 16S rRNA, required for the assembly of 30S particles and may also be responsible for determining the conformation of the 16S rRNA at the A site.</text>
</comment>
<proteinExistence type="inferred from homology"/>
<keyword evidence="7" id="KW-0699">rRNA-binding</keyword>
<dbReference type="SUPFAM" id="SSF57716">
    <property type="entry name" value="Glucocorticoid receptor-like (DNA-binding domain)"/>
    <property type="match status" value="1"/>
</dbReference>
<dbReference type="RefSeq" id="WP_162346220.1">
    <property type="nucleotide sequence ID" value="NZ_JAAEAA010000010.1"/>
</dbReference>
<evidence type="ECO:0000313" key="9">
    <source>
        <dbReference type="Proteomes" id="UP000478546"/>
    </source>
</evidence>
<evidence type="ECO:0000313" key="8">
    <source>
        <dbReference type="EMBL" id="NDK56160.1"/>
    </source>
</evidence>
<protein>
    <recommendedName>
        <fullName evidence="5 7">Small ribosomal subunit protein uS14</fullName>
    </recommendedName>
</protein>
<name>A0A6B2H842_9BACT</name>
<evidence type="ECO:0000256" key="1">
    <source>
        <dbReference type="ARBA" id="ARBA00003686"/>
    </source>
</evidence>
<evidence type="ECO:0000256" key="5">
    <source>
        <dbReference type="ARBA" id="ARBA00035167"/>
    </source>
</evidence>
<dbReference type="GO" id="GO:0006412">
    <property type="term" value="P:translation"/>
    <property type="evidence" value="ECO:0007669"/>
    <property type="project" value="UniProtKB-UniRule"/>
</dbReference>